<dbReference type="Proteomes" id="UP000499080">
    <property type="component" value="Unassembled WGS sequence"/>
</dbReference>
<protein>
    <submittedName>
        <fullName evidence="1">Uncharacterized protein</fullName>
    </submittedName>
</protein>
<sequence>MDAFTNQENRDMHYMYGLAISNIGNTLLRRSKSAAEGLSKWLPCSRKHVGYVSGLTKANQLYLSENIFGKSTEMSVSNFVLPTIRVSVLRPLGRLCRRWKINCSVSFNRILIFQVFLPGILSTWRCCRLTRGDFPGLYCETAITDSGISSDGNTTKPALV</sequence>
<dbReference type="EMBL" id="BGPR01013829">
    <property type="protein sequence ID" value="GBN62462.1"/>
    <property type="molecule type" value="Genomic_DNA"/>
</dbReference>
<keyword evidence="2" id="KW-1185">Reference proteome</keyword>
<reference evidence="1 2" key="1">
    <citation type="journal article" date="2019" name="Sci. Rep.">
        <title>Orb-weaving spider Araneus ventricosus genome elucidates the spidroin gene catalogue.</title>
        <authorList>
            <person name="Kono N."/>
            <person name="Nakamura H."/>
            <person name="Ohtoshi R."/>
            <person name="Moran D.A.P."/>
            <person name="Shinohara A."/>
            <person name="Yoshida Y."/>
            <person name="Fujiwara M."/>
            <person name="Mori M."/>
            <person name="Tomita M."/>
            <person name="Arakawa K."/>
        </authorList>
    </citation>
    <scope>NUCLEOTIDE SEQUENCE [LARGE SCALE GENOMIC DNA]</scope>
</reference>
<proteinExistence type="predicted"/>
<dbReference type="AlphaFoldDB" id="A0A4Y2QGP7"/>
<evidence type="ECO:0000313" key="2">
    <source>
        <dbReference type="Proteomes" id="UP000499080"/>
    </source>
</evidence>
<accession>A0A4Y2QGP7</accession>
<gene>
    <name evidence="1" type="ORF">AVEN_248695_1</name>
</gene>
<name>A0A4Y2QGP7_ARAVE</name>
<comment type="caution">
    <text evidence="1">The sequence shown here is derived from an EMBL/GenBank/DDBJ whole genome shotgun (WGS) entry which is preliminary data.</text>
</comment>
<organism evidence="1 2">
    <name type="scientific">Araneus ventricosus</name>
    <name type="common">Orbweaver spider</name>
    <name type="synonym">Epeira ventricosa</name>
    <dbReference type="NCBI Taxonomy" id="182803"/>
    <lineage>
        <taxon>Eukaryota</taxon>
        <taxon>Metazoa</taxon>
        <taxon>Ecdysozoa</taxon>
        <taxon>Arthropoda</taxon>
        <taxon>Chelicerata</taxon>
        <taxon>Arachnida</taxon>
        <taxon>Araneae</taxon>
        <taxon>Araneomorphae</taxon>
        <taxon>Entelegynae</taxon>
        <taxon>Araneoidea</taxon>
        <taxon>Araneidae</taxon>
        <taxon>Araneus</taxon>
    </lineage>
</organism>
<evidence type="ECO:0000313" key="1">
    <source>
        <dbReference type="EMBL" id="GBN62462.1"/>
    </source>
</evidence>